<evidence type="ECO:0000256" key="12">
    <source>
        <dbReference type="SAM" id="Phobius"/>
    </source>
</evidence>
<keyword evidence="9 12" id="KW-1133">Transmembrane helix</keyword>
<evidence type="ECO:0000256" key="8">
    <source>
        <dbReference type="ARBA" id="ARBA00022833"/>
    </source>
</evidence>
<feature type="transmembrane region" description="Helical" evidence="12">
    <location>
        <begin position="67"/>
        <end position="86"/>
    </location>
</feature>
<evidence type="ECO:0000313" key="15">
    <source>
        <dbReference type="Proteomes" id="UP000673975"/>
    </source>
</evidence>
<keyword evidence="6" id="KW-0479">Metal-binding</keyword>
<keyword evidence="4" id="KW-0645">Protease</keyword>
<evidence type="ECO:0000256" key="2">
    <source>
        <dbReference type="ARBA" id="ARBA00004141"/>
    </source>
</evidence>
<dbReference type="InterPro" id="IPR008915">
    <property type="entry name" value="Peptidase_M50"/>
</dbReference>
<feature type="domain" description="Peptidase M50" evidence="13">
    <location>
        <begin position="157"/>
        <end position="218"/>
    </location>
</feature>
<dbReference type="GO" id="GO:0008237">
    <property type="term" value="F:metallopeptidase activity"/>
    <property type="evidence" value="ECO:0007669"/>
    <property type="project" value="UniProtKB-KW"/>
</dbReference>
<evidence type="ECO:0000256" key="1">
    <source>
        <dbReference type="ARBA" id="ARBA00001947"/>
    </source>
</evidence>
<evidence type="ECO:0000256" key="5">
    <source>
        <dbReference type="ARBA" id="ARBA00022692"/>
    </source>
</evidence>
<comment type="caution">
    <text evidence="14">The sequence shown here is derived from an EMBL/GenBank/DDBJ whole genome shotgun (WGS) entry which is preliminary data.</text>
</comment>
<evidence type="ECO:0000256" key="11">
    <source>
        <dbReference type="ARBA" id="ARBA00023136"/>
    </source>
</evidence>
<accession>A0A8J7UVU0</accession>
<feature type="domain" description="Peptidase M50" evidence="13">
    <location>
        <begin position="78"/>
        <end position="148"/>
    </location>
</feature>
<dbReference type="Pfam" id="PF02163">
    <property type="entry name" value="Peptidase_M50"/>
    <property type="match status" value="2"/>
</dbReference>
<dbReference type="Proteomes" id="UP000673975">
    <property type="component" value="Unassembled WGS sequence"/>
</dbReference>
<protein>
    <submittedName>
        <fullName evidence="14">M50 family metallopeptidase</fullName>
    </submittedName>
</protein>
<evidence type="ECO:0000256" key="10">
    <source>
        <dbReference type="ARBA" id="ARBA00023049"/>
    </source>
</evidence>
<feature type="transmembrane region" description="Helical" evidence="12">
    <location>
        <begin position="127"/>
        <end position="148"/>
    </location>
</feature>
<feature type="transmembrane region" description="Helical" evidence="12">
    <location>
        <begin position="160"/>
        <end position="178"/>
    </location>
</feature>
<feature type="transmembrane region" description="Helical" evidence="12">
    <location>
        <begin position="233"/>
        <end position="251"/>
    </location>
</feature>
<organism evidence="14 15">
    <name type="scientific">Natronogracilivirga saccharolytica</name>
    <dbReference type="NCBI Taxonomy" id="2812953"/>
    <lineage>
        <taxon>Bacteria</taxon>
        <taxon>Pseudomonadati</taxon>
        <taxon>Balneolota</taxon>
        <taxon>Balneolia</taxon>
        <taxon>Balneolales</taxon>
        <taxon>Cyclonatronaceae</taxon>
        <taxon>Natronogracilivirga</taxon>
    </lineage>
</organism>
<gene>
    <name evidence="14" type="ORF">NATSA_14100</name>
</gene>
<dbReference type="EMBL" id="JAFIDN010000014">
    <property type="protein sequence ID" value="MBP3193805.1"/>
    <property type="molecule type" value="Genomic_DNA"/>
</dbReference>
<keyword evidence="5 12" id="KW-0812">Transmembrane</keyword>
<dbReference type="RefSeq" id="WP_210513262.1">
    <property type="nucleotide sequence ID" value="NZ_JAFIDN010000014.1"/>
</dbReference>
<dbReference type="PANTHER" id="PTHR39188">
    <property type="entry name" value="MEMBRANE-ASSOCIATED ZINC METALLOPROTEASE M50B"/>
    <property type="match status" value="1"/>
</dbReference>
<comment type="subcellular location">
    <subcellularLocation>
        <location evidence="2">Membrane</location>
        <topology evidence="2">Multi-pass membrane protein</topology>
    </subcellularLocation>
</comment>
<proteinExistence type="inferred from homology"/>
<evidence type="ECO:0000256" key="6">
    <source>
        <dbReference type="ARBA" id="ARBA00022723"/>
    </source>
</evidence>
<feature type="transmembrane region" description="Helical" evidence="12">
    <location>
        <begin position="35"/>
        <end position="52"/>
    </location>
</feature>
<reference evidence="14" key="1">
    <citation type="submission" date="2021-02" db="EMBL/GenBank/DDBJ databases">
        <title>Natronogracilivirga saccharolytica gen. nov. sp. nov. a new anaerobic, haloalkiliphilic carbohydrate-fermenting bacterium from soda lake and proposing of Cyclonatronumiaceae fam. nov. in the phylum Balneolaeota.</title>
        <authorList>
            <person name="Zhilina T.N."/>
            <person name="Sorokin D.Y."/>
            <person name="Zavarzina D.G."/>
            <person name="Toshchakov S.V."/>
            <person name="Kublanov I.V."/>
        </authorList>
    </citation>
    <scope>NUCLEOTIDE SEQUENCE</scope>
    <source>
        <strain evidence="14">Z-1702</strain>
    </source>
</reference>
<feature type="transmembrane region" description="Helical" evidence="12">
    <location>
        <begin position="199"/>
        <end position="227"/>
    </location>
</feature>
<evidence type="ECO:0000256" key="9">
    <source>
        <dbReference type="ARBA" id="ARBA00022989"/>
    </source>
</evidence>
<name>A0A8J7UVU0_9BACT</name>
<dbReference type="GO" id="GO:0016020">
    <property type="term" value="C:membrane"/>
    <property type="evidence" value="ECO:0007669"/>
    <property type="project" value="UniProtKB-SubCell"/>
</dbReference>
<evidence type="ECO:0000256" key="4">
    <source>
        <dbReference type="ARBA" id="ARBA00022670"/>
    </source>
</evidence>
<dbReference type="GO" id="GO:0006508">
    <property type="term" value="P:proteolysis"/>
    <property type="evidence" value="ECO:0007669"/>
    <property type="project" value="UniProtKB-KW"/>
</dbReference>
<evidence type="ECO:0000259" key="13">
    <source>
        <dbReference type="Pfam" id="PF02163"/>
    </source>
</evidence>
<dbReference type="AlphaFoldDB" id="A0A8J7UVU0"/>
<dbReference type="PANTHER" id="PTHR39188:SF3">
    <property type="entry name" value="STAGE IV SPORULATION PROTEIN FB"/>
    <property type="match status" value="1"/>
</dbReference>
<keyword evidence="7" id="KW-0378">Hydrolase</keyword>
<keyword evidence="10" id="KW-0482">Metalloprotease</keyword>
<evidence type="ECO:0000256" key="7">
    <source>
        <dbReference type="ARBA" id="ARBA00022801"/>
    </source>
</evidence>
<evidence type="ECO:0000313" key="14">
    <source>
        <dbReference type="EMBL" id="MBP3193805.1"/>
    </source>
</evidence>
<keyword evidence="8" id="KW-0862">Zinc</keyword>
<dbReference type="GO" id="GO:0046872">
    <property type="term" value="F:metal ion binding"/>
    <property type="evidence" value="ECO:0007669"/>
    <property type="project" value="UniProtKB-KW"/>
</dbReference>
<sequence length="392" mass="44847">MRLIFKRLDKFRTDLYSVLHGGLPGFGLSMGRLRITIDPLLPLVVILLAWILSDRYYPQIMFTQADWVYWTMGITSSVFLTISIFFHEFGHALAARQLKLPLERIHLYLFGGMAELKQRPMRPVEELVIALAGPLASIVFALLAWLLAEVTHPSNNEVFLVLQFVFYMNLLLCLFNLLPIFPLDGGRALRSVLWHFKRYFFKASILTFYISMTVIVLIMAAAGILLITEGASTAFWAGLLAAYLWYTAYAGRDELVYRPDFEDLIFRINHDPRPEAVIRQIHRMDSRYVPNAVIPVTRNGKLESVILGKELGSIPGPDDTLEDMHRPAERGYYVDLADEATYRYGVKLKAEFLPVLHQGDLIGMSDAHEIRFWLLQHKDSFLPTELQHSSSP</sequence>
<comment type="cofactor">
    <cofactor evidence="1">
        <name>Zn(2+)</name>
        <dbReference type="ChEBI" id="CHEBI:29105"/>
    </cofactor>
</comment>
<keyword evidence="11 12" id="KW-0472">Membrane</keyword>
<keyword evidence="15" id="KW-1185">Reference proteome</keyword>
<comment type="similarity">
    <text evidence="3">Belongs to the peptidase M50B family.</text>
</comment>
<evidence type="ECO:0000256" key="3">
    <source>
        <dbReference type="ARBA" id="ARBA00007931"/>
    </source>
</evidence>